<reference evidence="1 2" key="1">
    <citation type="journal article" date="2010" name="J. Bacteriol.">
        <title>Complete genome sequence of the aerobic facultative methanotroph Methylocella silvestris BL2.</title>
        <authorList>
            <person name="Chen Y."/>
            <person name="Crombie A."/>
            <person name="Rahman M.T."/>
            <person name="Dedysh S.N."/>
            <person name="Liesack W."/>
            <person name="Stott M.B."/>
            <person name="Alam M."/>
            <person name="Theisen A.R."/>
            <person name="Murrell J.C."/>
            <person name="Dunfield P.F."/>
        </authorList>
    </citation>
    <scope>NUCLEOTIDE SEQUENCE [LARGE SCALE GENOMIC DNA]</scope>
    <source>
        <strain evidence="2">DSM 15510 / CIP 108128 / LMG 27833 / NCIMB 13906 / BL2</strain>
    </source>
</reference>
<proteinExistence type="predicted"/>
<dbReference type="OrthoDB" id="7376624at2"/>
<organism evidence="1 2">
    <name type="scientific">Methylocella silvestris (strain DSM 15510 / CIP 108128 / LMG 27833 / NCIMB 13906 / BL2)</name>
    <dbReference type="NCBI Taxonomy" id="395965"/>
    <lineage>
        <taxon>Bacteria</taxon>
        <taxon>Pseudomonadati</taxon>
        <taxon>Pseudomonadota</taxon>
        <taxon>Alphaproteobacteria</taxon>
        <taxon>Hyphomicrobiales</taxon>
        <taxon>Beijerinckiaceae</taxon>
        <taxon>Methylocella</taxon>
    </lineage>
</organism>
<dbReference type="RefSeq" id="WP_012592410.1">
    <property type="nucleotide sequence ID" value="NC_011666.1"/>
</dbReference>
<dbReference type="Proteomes" id="UP000002257">
    <property type="component" value="Chromosome"/>
</dbReference>
<dbReference type="eggNOG" id="COG3409">
    <property type="taxonomic scope" value="Bacteria"/>
</dbReference>
<name>B8ETI9_METSB</name>
<dbReference type="Gene3D" id="1.10.101.10">
    <property type="entry name" value="PGBD-like superfamily/PGBD"/>
    <property type="match status" value="1"/>
</dbReference>
<sequence>MPLKSSLLAGDERLEACLVQDSAHLIQPVKGDFVGKVQTALIFLDDLTIDESELTTQTYGPSTAGAVLKFKQKRKIINKAYQQHEDDIVGRMTIKALDDEMALAEAAPQDLPVSPICLEKLE</sequence>
<gene>
    <name evidence="1" type="ordered locus">Msil_3449</name>
</gene>
<keyword evidence="2" id="KW-1185">Reference proteome</keyword>
<dbReference type="EMBL" id="CP001280">
    <property type="protein sequence ID" value="ACK52341.1"/>
    <property type="molecule type" value="Genomic_DNA"/>
</dbReference>
<accession>B8ETI9</accession>
<dbReference type="HOGENOM" id="CLU_2024019_0_0_5"/>
<dbReference type="KEGG" id="msl:Msil_3449"/>
<dbReference type="InterPro" id="IPR036366">
    <property type="entry name" value="PGBDSf"/>
</dbReference>
<evidence type="ECO:0000313" key="1">
    <source>
        <dbReference type="EMBL" id="ACK52341.1"/>
    </source>
</evidence>
<dbReference type="AlphaFoldDB" id="B8ETI9"/>
<protein>
    <submittedName>
        <fullName evidence="1">Uncharacterized protein</fullName>
    </submittedName>
</protein>
<evidence type="ECO:0000313" key="2">
    <source>
        <dbReference type="Proteomes" id="UP000002257"/>
    </source>
</evidence>